<protein>
    <submittedName>
        <fullName evidence="3">Transporter</fullName>
    </submittedName>
</protein>
<dbReference type="Pfam" id="PF04972">
    <property type="entry name" value="BON"/>
    <property type="match status" value="2"/>
</dbReference>
<evidence type="ECO:0000256" key="1">
    <source>
        <dbReference type="SAM" id="MobiDB-lite"/>
    </source>
</evidence>
<feature type="region of interest" description="Disordered" evidence="1">
    <location>
        <begin position="179"/>
        <end position="222"/>
    </location>
</feature>
<reference evidence="3 4" key="1">
    <citation type="submission" date="2019-08" db="EMBL/GenBank/DDBJ databases">
        <title>Hyperibacter terrae gen. nov., sp. nov. and Hyperibacter viscosus sp. nov., two new members in the family Rhodospirillaceae isolated from the rhizosphere of Hypericum perforatum.</title>
        <authorList>
            <person name="Noviana Z."/>
        </authorList>
    </citation>
    <scope>NUCLEOTIDE SEQUENCE [LARGE SCALE GENOMIC DNA]</scope>
    <source>
        <strain evidence="3 4">R5959</strain>
    </source>
</reference>
<gene>
    <name evidence="3" type="ORF">FRZ61_49790</name>
</gene>
<dbReference type="Gene3D" id="3.30.1340.30">
    <property type="match status" value="1"/>
</dbReference>
<dbReference type="Proteomes" id="UP000325797">
    <property type="component" value="Chromosome"/>
</dbReference>
<keyword evidence="4" id="KW-1185">Reference proteome</keyword>
<dbReference type="KEGG" id="hadh:FRZ61_49790"/>
<name>A0A5J6N6B7_9PROT</name>
<dbReference type="PANTHER" id="PTHR34606:SF15">
    <property type="entry name" value="BON DOMAIN-CONTAINING PROTEIN"/>
    <property type="match status" value="1"/>
</dbReference>
<evidence type="ECO:0000259" key="2">
    <source>
        <dbReference type="PROSITE" id="PS50914"/>
    </source>
</evidence>
<dbReference type="PANTHER" id="PTHR34606">
    <property type="entry name" value="BON DOMAIN-CONTAINING PROTEIN"/>
    <property type="match status" value="1"/>
</dbReference>
<dbReference type="PROSITE" id="PS50914">
    <property type="entry name" value="BON"/>
    <property type="match status" value="2"/>
</dbReference>
<feature type="domain" description="BON" evidence="2">
    <location>
        <begin position="112"/>
        <end position="180"/>
    </location>
</feature>
<evidence type="ECO:0000313" key="4">
    <source>
        <dbReference type="Proteomes" id="UP000325797"/>
    </source>
</evidence>
<feature type="domain" description="BON" evidence="2">
    <location>
        <begin position="35"/>
        <end position="103"/>
    </location>
</feature>
<evidence type="ECO:0000313" key="3">
    <source>
        <dbReference type="EMBL" id="QEX25034.1"/>
    </source>
</evidence>
<dbReference type="InterPro" id="IPR007055">
    <property type="entry name" value="BON_dom"/>
</dbReference>
<proteinExistence type="predicted"/>
<dbReference type="AlphaFoldDB" id="A0A5J6N6B7"/>
<sequence>MPALAGCSPIGMAETAGVFVAVQATQERGLGTALSDDVIWTKVQARWLDNDADMFSKVRLQIQEGRLLLTGVVQKASARVTAVRLAWEVDGVKQVIDEIKVAEAPDLGQAIQDQWVAQELRNKMLLDIKIRSVNYSVEAVEGTIYLMGIAQDNAELQRVIDHARDISYVRRVTSYVRIKGEPPPPLPAQTEPAQTEPVPIQSPPGDSVPATPHAPAGAASTS</sequence>
<accession>A0A5J6N6B7</accession>
<dbReference type="EMBL" id="CP042582">
    <property type="protein sequence ID" value="QEX25034.1"/>
    <property type="molecule type" value="Genomic_DNA"/>
</dbReference>
<dbReference type="InterPro" id="IPR051686">
    <property type="entry name" value="Lipoprotein_DolP"/>
</dbReference>
<organism evidence="3 4">
    <name type="scientific">Hypericibacter adhaerens</name>
    <dbReference type="NCBI Taxonomy" id="2602016"/>
    <lineage>
        <taxon>Bacteria</taxon>
        <taxon>Pseudomonadati</taxon>
        <taxon>Pseudomonadota</taxon>
        <taxon>Alphaproteobacteria</taxon>
        <taxon>Rhodospirillales</taxon>
        <taxon>Dongiaceae</taxon>
        <taxon>Hypericibacter</taxon>
    </lineage>
</organism>